<dbReference type="Pfam" id="PF07716">
    <property type="entry name" value="bZIP_2"/>
    <property type="match status" value="1"/>
</dbReference>
<sequence>MRSLKEEPGLYSRSPKLSGSPNIDGRSEAQRVKNREAVRNCRKRKKEQAKQLLERIEELERDNSKLRNDLKLGKTRKNGSSNNTGEEDEVDKSTNLENTLREMEKHVALKGTSAESSLKRDLNLYLEKHQDHGRDRQKAIGFIVHGLQRLIQPARVTKMYMYLLSQEDDSFYNSDGLWKQACKELELTEEQASQLKKRRVHAQRINTELDYSHTKMTSIWERLCRNKKLADSIAEINDILGPKQLASFTLWVYKNPACKDILNSLWDDLMKKSDMQIKEEMKNNTAYKDITRRFQVSSARMVSNLFTMTDKEERKTQAKLCLHPSISVIDPNNGADLSGISGVLKYVHMIDRAFLSNKKGNKKTPKIEVQESYIKHDDEDGKITGSWRLTGNYKGKLRNPLASPESPASSVAFNVVADFTFGDKDSPELITEIVISFDALELMNQLGLTSSNLKALPALTELPPPLPEGKEDDDDDEEVKKKDTQSDSPLELKNDEEPLKRYESYAIALAAVFAAEPKDQLAKANEVLDPKCEFHDVYSGLSYKGVEKCLEYVNRLRRVFPTMNTSARVTSNVLLPSSNKYKDMKLYRLECKWVVKAIYNGKLLAGSLDQENKDCEYEGITHTEHCPHTGRIIRADLILVAQDLMHQLGILK</sequence>
<feature type="coiled-coil region" evidence="1">
    <location>
        <begin position="178"/>
        <end position="205"/>
    </location>
</feature>
<dbReference type="SUPFAM" id="SSF57959">
    <property type="entry name" value="Leucine zipper domain"/>
    <property type="match status" value="1"/>
</dbReference>
<feature type="region of interest" description="Disordered" evidence="2">
    <location>
        <begin position="69"/>
        <end position="94"/>
    </location>
</feature>
<dbReference type="GO" id="GO:0003700">
    <property type="term" value="F:DNA-binding transcription factor activity"/>
    <property type="evidence" value="ECO:0007669"/>
    <property type="project" value="InterPro"/>
</dbReference>
<feature type="compositionally biased region" description="Basic and acidic residues" evidence="2">
    <location>
        <begin position="478"/>
        <end position="495"/>
    </location>
</feature>
<feature type="region of interest" description="Disordered" evidence="2">
    <location>
        <begin position="458"/>
        <end position="495"/>
    </location>
</feature>
<gene>
    <name evidence="4" type="ORF">ASTO00021_LOCUS15913</name>
</gene>
<keyword evidence="1" id="KW-0175">Coiled coil</keyword>
<dbReference type="PROSITE" id="PS50217">
    <property type="entry name" value="BZIP"/>
    <property type="match status" value="1"/>
</dbReference>
<protein>
    <recommendedName>
        <fullName evidence="3">BZIP domain-containing protein</fullName>
    </recommendedName>
</protein>
<accession>A0A7S3PP66</accession>
<dbReference type="EMBL" id="HBIN01020786">
    <property type="protein sequence ID" value="CAE0445910.1"/>
    <property type="molecule type" value="Transcribed_RNA"/>
</dbReference>
<name>A0A7S3PP66_9STRA</name>
<feature type="domain" description="BZIP" evidence="3">
    <location>
        <begin position="24"/>
        <end position="71"/>
    </location>
</feature>
<evidence type="ECO:0000256" key="1">
    <source>
        <dbReference type="SAM" id="Coils"/>
    </source>
</evidence>
<dbReference type="Gene3D" id="3.10.450.50">
    <property type="match status" value="1"/>
</dbReference>
<dbReference type="InterPro" id="IPR004827">
    <property type="entry name" value="bZIP"/>
</dbReference>
<organism evidence="4">
    <name type="scientific">Aplanochytrium stocchinoi</name>
    <dbReference type="NCBI Taxonomy" id="215587"/>
    <lineage>
        <taxon>Eukaryota</taxon>
        <taxon>Sar</taxon>
        <taxon>Stramenopiles</taxon>
        <taxon>Bigyra</taxon>
        <taxon>Labyrinthulomycetes</taxon>
        <taxon>Thraustochytrida</taxon>
        <taxon>Thraustochytriidae</taxon>
        <taxon>Aplanochytrium</taxon>
    </lineage>
</organism>
<evidence type="ECO:0000259" key="3">
    <source>
        <dbReference type="PROSITE" id="PS50217"/>
    </source>
</evidence>
<feature type="compositionally biased region" description="Basic and acidic residues" evidence="2">
    <location>
        <begin position="25"/>
        <end position="39"/>
    </location>
</feature>
<dbReference type="Gene3D" id="1.20.5.170">
    <property type="match status" value="1"/>
</dbReference>
<feature type="region of interest" description="Disordered" evidence="2">
    <location>
        <begin position="1"/>
        <end position="48"/>
    </location>
</feature>
<reference evidence="4" key="1">
    <citation type="submission" date="2021-01" db="EMBL/GenBank/DDBJ databases">
        <authorList>
            <person name="Corre E."/>
            <person name="Pelletier E."/>
            <person name="Niang G."/>
            <person name="Scheremetjew M."/>
            <person name="Finn R."/>
            <person name="Kale V."/>
            <person name="Holt S."/>
            <person name="Cochrane G."/>
            <person name="Meng A."/>
            <person name="Brown T."/>
            <person name="Cohen L."/>
        </authorList>
    </citation>
    <scope>NUCLEOTIDE SEQUENCE</scope>
    <source>
        <strain evidence="4">GSBS06</strain>
    </source>
</reference>
<evidence type="ECO:0000313" key="4">
    <source>
        <dbReference type="EMBL" id="CAE0445910.1"/>
    </source>
</evidence>
<evidence type="ECO:0000256" key="2">
    <source>
        <dbReference type="SAM" id="MobiDB-lite"/>
    </source>
</evidence>
<dbReference type="InterPro" id="IPR046347">
    <property type="entry name" value="bZIP_sf"/>
</dbReference>
<dbReference type="AlphaFoldDB" id="A0A7S3PP66"/>
<proteinExistence type="predicted"/>